<evidence type="ECO:0008006" key="8">
    <source>
        <dbReference type="Google" id="ProtNLM"/>
    </source>
</evidence>
<sequence>MLGKICVSKDAEFCDSSGNAIQLRGVNFDPTVKFPADPYLPTRLPIAGKSILEDAENVSFADHPVPLAEVELHVNKLKSLGYNCIRFPFTWESLEQKGPGEYDFDYMDYVIDVLQKIRSIGGIQVYLDPHQDVWSRFSGGSGAPLWTLYCAGFQPTGFEATEAAVLHSHYTSEKKEYPKMLWPTNLYKLACQTMFTLFFAGKDFAPKCTINGENIQDYLQGKFVDAVMRLYSRIQEKAPELFVENCIIGLETMNEPNCGYFGEKDLGIIPKNRNLKRGSTPTAFQSFILGEGHPAIVDQYDISIFGPTKTGTQKIDPKGTKCWLTAEERSEVDARYKWERNEEWLPGQCIWKLHGVWGETALGPELIKKDYFASLRDRTAVDESYFINHNFVNFYKNFQSKFRSIDRDALLFMQGMVFKEPPKLLGSDLIDNRTVYACHYYDGMSLMFKTWSRKFNVDTFGIVREKYLNPAFSVVIGEANVRKSFKRQLRDMKQEVKDVLHVPCFFTEIGMPIDMDNKKAYKDGNFSSQTAAIDALQLALEGENLSYSLWCYCSKNSHKWGDEWNNEDFSIWSMEDSSKTKEPKREEDGRLDSEASDFIPFAKKLELDSPPCADRNSLDFDGIRVLDAVLRPFPVKIHGQFINAEFDLPSKTYYLEITAKVDAELSPDAHSFIFLPRHHFPLEQVRVRSSSGRFTYYREYQLLKWYHSSGKQWLKLSLAEENQRDPSPDCVIA</sequence>
<dbReference type="HOGENOM" id="CLU_009024_0_1_1"/>
<feature type="domain" description="Glycoside hydrolase family 5" evidence="4">
    <location>
        <begin position="75"/>
        <end position="258"/>
    </location>
</feature>
<dbReference type="OrthoDB" id="9971853at2759"/>
<dbReference type="GO" id="GO:1904462">
    <property type="term" value="P:ergosteryl 3-beta-D-glucoside catabolic process"/>
    <property type="evidence" value="ECO:0007669"/>
    <property type="project" value="EnsemblFungi"/>
</dbReference>
<dbReference type="Pfam" id="PF00150">
    <property type="entry name" value="Cellulase"/>
    <property type="match status" value="1"/>
</dbReference>
<dbReference type="GeneID" id="11501387"/>
<dbReference type="STRING" id="1076872.G8ZZV0"/>
<evidence type="ECO:0000256" key="1">
    <source>
        <dbReference type="ARBA" id="ARBA00005641"/>
    </source>
</evidence>
<evidence type="ECO:0000313" key="6">
    <source>
        <dbReference type="EMBL" id="CCE94144.1"/>
    </source>
</evidence>
<evidence type="ECO:0000256" key="2">
    <source>
        <dbReference type="ARBA" id="ARBA00022801"/>
    </source>
</evidence>
<keyword evidence="3" id="KW-0326">Glycosidase</keyword>
<dbReference type="GO" id="GO:0000272">
    <property type="term" value="P:polysaccharide catabolic process"/>
    <property type="evidence" value="ECO:0007669"/>
    <property type="project" value="InterPro"/>
</dbReference>
<evidence type="ECO:0000256" key="3">
    <source>
        <dbReference type="ARBA" id="ARBA00023295"/>
    </source>
</evidence>
<evidence type="ECO:0000313" key="7">
    <source>
        <dbReference type="Proteomes" id="UP000005627"/>
    </source>
</evidence>
<dbReference type="FunCoup" id="G8ZZV0">
    <property type="interactions" value="44"/>
</dbReference>
<gene>
    <name evidence="6" type="primary">TDEL0H02850</name>
    <name evidence="6" type="ORF">TDEL_0H02850</name>
</gene>
<dbReference type="Proteomes" id="UP000005627">
    <property type="component" value="Chromosome 8"/>
</dbReference>
<dbReference type="eggNOG" id="ENOG502QPU8">
    <property type="taxonomic scope" value="Eukaryota"/>
</dbReference>
<keyword evidence="2" id="KW-0378">Hydrolase</keyword>
<accession>G8ZZV0</accession>
<dbReference type="AlphaFoldDB" id="G8ZZV0"/>
<dbReference type="Gene3D" id="2.60.40.1180">
    <property type="entry name" value="Golgi alpha-mannosidase II"/>
    <property type="match status" value="1"/>
</dbReference>
<protein>
    <recommendedName>
        <fullName evidence="8">Glycoside hydrolase family 5 domain-containing protein</fullName>
    </recommendedName>
</protein>
<dbReference type="PANTHER" id="PTHR31308:SF5">
    <property type="entry name" value="ERGOSTERYL-BETA-GLUCOSIDASE"/>
    <property type="match status" value="1"/>
</dbReference>
<dbReference type="InterPro" id="IPR017853">
    <property type="entry name" value="GH"/>
</dbReference>
<dbReference type="GO" id="GO:0050295">
    <property type="term" value="F:steryl-beta-glucosidase activity"/>
    <property type="evidence" value="ECO:0007669"/>
    <property type="project" value="EnsemblFungi"/>
</dbReference>
<dbReference type="KEGG" id="tdl:TDEL_0H02850"/>
<dbReference type="InterPro" id="IPR013780">
    <property type="entry name" value="Glyco_hydro_b"/>
</dbReference>
<dbReference type="InterPro" id="IPR018087">
    <property type="entry name" value="Glyco_hydro_5_CS"/>
</dbReference>
<dbReference type="Gene3D" id="3.20.20.80">
    <property type="entry name" value="Glycosidases"/>
    <property type="match status" value="2"/>
</dbReference>
<name>G8ZZV0_TORDE</name>
<evidence type="ECO:0000259" key="5">
    <source>
        <dbReference type="Pfam" id="PF18564"/>
    </source>
</evidence>
<dbReference type="PROSITE" id="PS00659">
    <property type="entry name" value="GLYCOSYL_HYDROL_F5"/>
    <property type="match status" value="1"/>
</dbReference>
<feature type="domain" description="Glycoside hydrolase family 5 C-terminal" evidence="5">
    <location>
        <begin position="631"/>
        <end position="714"/>
    </location>
</feature>
<dbReference type="EMBL" id="HE616749">
    <property type="protein sequence ID" value="CCE94144.1"/>
    <property type="molecule type" value="Genomic_DNA"/>
</dbReference>
<dbReference type="SUPFAM" id="SSF51445">
    <property type="entry name" value="(Trans)glycosidases"/>
    <property type="match status" value="1"/>
</dbReference>
<dbReference type="Pfam" id="PF18564">
    <property type="entry name" value="Glyco_hydro_5_C"/>
    <property type="match status" value="1"/>
</dbReference>
<dbReference type="InterPro" id="IPR001547">
    <property type="entry name" value="Glyco_hydro_5"/>
</dbReference>
<dbReference type="InParanoid" id="G8ZZV0"/>
<reference evidence="6 7" key="1">
    <citation type="journal article" date="2011" name="Proc. Natl. Acad. Sci. U.S.A.">
        <title>Evolutionary erosion of yeast sex chromosomes by mating-type switching accidents.</title>
        <authorList>
            <person name="Gordon J.L."/>
            <person name="Armisen D."/>
            <person name="Proux-Wera E."/>
            <person name="Oheigeartaigh S.S."/>
            <person name="Byrne K.P."/>
            <person name="Wolfe K.H."/>
        </authorList>
    </citation>
    <scope>NUCLEOTIDE SEQUENCE [LARGE SCALE GENOMIC DNA]</scope>
    <source>
        <strain evidence="7">ATCC 10662 / CBS 1146 / NBRC 0425 / NCYC 2629 / NRRL Y-866</strain>
    </source>
</reference>
<evidence type="ECO:0000259" key="4">
    <source>
        <dbReference type="Pfam" id="PF00150"/>
    </source>
</evidence>
<keyword evidence="7" id="KW-1185">Reference proteome</keyword>
<dbReference type="GO" id="GO:0005829">
    <property type="term" value="C:cytosol"/>
    <property type="evidence" value="ECO:0007669"/>
    <property type="project" value="EnsemblFungi"/>
</dbReference>
<comment type="similarity">
    <text evidence="1">Belongs to the glycosyl hydrolase 5 (cellulase A) family.</text>
</comment>
<organism evidence="6 7">
    <name type="scientific">Torulaspora delbrueckii</name>
    <name type="common">Yeast</name>
    <name type="synonym">Candida colliculosa</name>
    <dbReference type="NCBI Taxonomy" id="4950"/>
    <lineage>
        <taxon>Eukaryota</taxon>
        <taxon>Fungi</taxon>
        <taxon>Dikarya</taxon>
        <taxon>Ascomycota</taxon>
        <taxon>Saccharomycotina</taxon>
        <taxon>Saccharomycetes</taxon>
        <taxon>Saccharomycetales</taxon>
        <taxon>Saccharomycetaceae</taxon>
        <taxon>Torulaspora</taxon>
    </lineage>
</organism>
<dbReference type="InterPro" id="IPR052066">
    <property type="entry name" value="Glycosphingolipid_Hydrolases"/>
</dbReference>
<dbReference type="InterPro" id="IPR041036">
    <property type="entry name" value="GH5_C"/>
</dbReference>
<dbReference type="RefSeq" id="XP_003683355.1">
    <property type="nucleotide sequence ID" value="XM_003683307.1"/>
</dbReference>
<proteinExistence type="inferred from homology"/>
<dbReference type="PANTHER" id="PTHR31308">
    <property type="match status" value="1"/>
</dbReference>
<dbReference type="FunFam" id="3.20.20.80:FF:000174">
    <property type="entry name" value="YIR007W-like protein"/>
    <property type="match status" value="1"/>
</dbReference>